<dbReference type="Gene3D" id="3.40.50.11090">
    <property type="match status" value="1"/>
</dbReference>
<dbReference type="Gene3D" id="3.40.50.2000">
    <property type="entry name" value="Glycogen Phosphorylase B"/>
    <property type="match status" value="1"/>
</dbReference>
<name>A0A6J5F2I3_9BURK</name>
<dbReference type="CDD" id="cd03801">
    <property type="entry name" value="GT4_PimA-like"/>
    <property type="match status" value="1"/>
</dbReference>
<dbReference type="AlphaFoldDB" id="A0A6J5F2I3"/>
<proteinExistence type="predicted"/>
<evidence type="ECO:0000313" key="3">
    <source>
        <dbReference type="Proteomes" id="UP000494363"/>
    </source>
</evidence>
<evidence type="ECO:0000259" key="1">
    <source>
        <dbReference type="Pfam" id="PF00534"/>
    </source>
</evidence>
<accession>A0A6J5F2I3</accession>
<dbReference type="InterPro" id="IPR001296">
    <property type="entry name" value="Glyco_trans_1"/>
</dbReference>
<gene>
    <name evidence="2" type="primary">mshA_14</name>
    <name evidence="2" type="ORF">LMG29542_07090</name>
</gene>
<dbReference type="Pfam" id="PF00534">
    <property type="entry name" value="Glycos_transf_1"/>
    <property type="match status" value="1"/>
</dbReference>
<dbReference type="Proteomes" id="UP000494363">
    <property type="component" value="Unassembled WGS sequence"/>
</dbReference>
<dbReference type="SUPFAM" id="SSF53756">
    <property type="entry name" value="UDP-Glycosyltransferase/glycogen phosphorylase"/>
    <property type="match status" value="1"/>
</dbReference>
<sequence length="369" mass="40670">MKITFILPRLTAIPTGGGKIIYQYANALASVGHSVEVLHPRTLFLWSLRKGLVLRLLALCVDCVRLLGGCFARREAVVPWMTMHPAVRIRVVPALFACFVPDADVVVASLWRTAEYVRGYPASKGRKFYLVQHYETWSGPAYRVDGTLKSTMCKIVISSWLGQLVKELSGDDAHQVPNPVDHDEFFVTTSIAARSRVVSMLYSAHAWKGSADGISALEHARAVFPELRAIVFGTSERPDSLPHWIKYMKNPKRRVLRDVIYNASSIYLCPSWSEGWGLPALEAMACGCAIVTADNGGIRDFVISGQNGFVVPPKAPRRLGTALVSLLGDKERRTAFAEQSVEIARQFTLGISVEKLLAAFMGEPKSAKP</sequence>
<protein>
    <submittedName>
        <fullName evidence="2">D-inositol-3-phosphate glycosyltransferase</fullName>
        <ecNumber evidence="2">2.4.1.250</ecNumber>
    </submittedName>
</protein>
<dbReference type="RefSeq" id="WP_175232439.1">
    <property type="nucleotide sequence ID" value="NZ_CADIKH010000067.1"/>
</dbReference>
<evidence type="ECO:0000313" key="2">
    <source>
        <dbReference type="EMBL" id="CAB3773039.1"/>
    </source>
</evidence>
<keyword evidence="2" id="KW-0328">Glycosyltransferase</keyword>
<reference evidence="2 3" key="1">
    <citation type="submission" date="2020-04" db="EMBL/GenBank/DDBJ databases">
        <authorList>
            <person name="De Canck E."/>
        </authorList>
    </citation>
    <scope>NUCLEOTIDE SEQUENCE [LARGE SCALE GENOMIC DNA]</scope>
    <source>
        <strain evidence="2 3">LMG 29542</strain>
    </source>
</reference>
<organism evidence="2 3">
    <name type="scientific">Paraburkholderia humisilvae</name>
    <dbReference type="NCBI Taxonomy" id="627669"/>
    <lineage>
        <taxon>Bacteria</taxon>
        <taxon>Pseudomonadati</taxon>
        <taxon>Pseudomonadota</taxon>
        <taxon>Betaproteobacteria</taxon>
        <taxon>Burkholderiales</taxon>
        <taxon>Burkholderiaceae</taxon>
        <taxon>Paraburkholderia</taxon>
    </lineage>
</organism>
<dbReference type="GO" id="GO:0102710">
    <property type="term" value="F:D-inositol-3-phosphate glycosyltransferase activity"/>
    <property type="evidence" value="ECO:0007669"/>
    <property type="project" value="UniProtKB-EC"/>
</dbReference>
<keyword evidence="2" id="KW-0808">Transferase</keyword>
<feature type="domain" description="Glycosyl transferase family 1" evidence="1">
    <location>
        <begin position="195"/>
        <end position="339"/>
    </location>
</feature>
<dbReference type="EMBL" id="CADIKH010000067">
    <property type="protein sequence ID" value="CAB3773039.1"/>
    <property type="molecule type" value="Genomic_DNA"/>
</dbReference>
<dbReference type="PANTHER" id="PTHR12526">
    <property type="entry name" value="GLYCOSYLTRANSFERASE"/>
    <property type="match status" value="1"/>
</dbReference>
<dbReference type="EC" id="2.4.1.250" evidence="2"/>
<keyword evidence="3" id="KW-1185">Reference proteome</keyword>